<dbReference type="InterPro" id="IPR050812">
    <property type="entry name" value="Preph/Arog_dehydrog"/>
</dbReference>
<sequence>MEFCKSASQVSLGIVGLGAFGQLMAEHLAPHLTVLAHDPRPPEIVPAGVTMASLREACRCDLVVIAVPLAALAHVCREMAPLLMPGTLVVDVCSTKVEASAAMRAELPPYVDLVASHPMFGPQSILAGTRGLKLVLCPLRGRRAGRLAAFLRKHFGLKILIATPDEHDREAAFTQGLTHLIAHALLRMDELPGRITTRSFDLLKQAVDMVRHDAPGVRQAIESNPYAAQARSLFLAQLDAIRGELGAGSARPGMQIMRLP</sequence>
<dbReference type="InterPro" id="IPR036291">
    <property type="entry name" value="NAD(P)-bd_dom_sf"/>
</dbReference>
<dbReference type="Gene3D" id="3.40.50.720">
    <property type="entry name" value="NAD(P)-binding Rossmann-like Domain"/>
    <property type="match status" value="1"/>
</dbReference>
<accession>A0ABV6S731</accession>
<proteinExistence type="predicted"/>
<dbReference type="PROSITE" id="PS51176">
    <property type="entry name" value="PDH_ADH"/>
    <property type="match status" value="1"/>
</dbReference>
<reference evidence="3 4" key="1">
    <citation type="submission" date="2024-09" db="EMBL/GenBank/DDBJ databases">
        <authorList>
            <person name="Sun Q."/>
            <person name="Mori K."/>
        </authorList>
    </citation>
    <scope>NUCLEOTIDE SEQUENCE [LARGE SCALE GENOMIC DNA]</scope>
    <source>
        <strain evidence="3 4">CICC 11035S</strain>
    </source>
</reference>
<dbReference type="InterPro" id="IPR003099">
    <property type="entry name" value="Prephen_DH"/>
</dbReference>
<dbReference type="EMBL" id="JBHLTM010000037">
    <property type="protein sequence ID" value="MFC0685053.1"/>
    <property type="molecule type" value="Genomic_DNA"/>
</dbReference>
<dbReference type="Pfam" id="PF02153">
    <property type="entry name" value="PDH_N"/>
    <property type="match status" value="1"/>
</dbReference>
<feature type="domain" description="Prephenate/arogenate dehydrogenase" evidence="2">
    <location>
        <begin position="10"/>
        <end position="260"/>
    </location>
</feature>
<comment type="caution">
    <text evidence="3">The sequence shown here is derived from an EMBL/GenBank/DDBJ whole genome shotgun (WGS) entry which is preliminary data.</text>
</comment>
<dbReference type="PANTHER" id="PTHR21363:SF0">
    <property type="entry name" value="PREPHENATE DEHYDROGENASE [NADP(+)]"/>
    <property type="match status" value="1"/>
</dbReference>
<organism evidence="3 4">
    <name type="scientific">Novosphingobium clariflavum</name>
    <dbReference type="NCBI Taxonomy" id="2029884"/>
    <lineage>
        <taxon>Bacteria</taxon>
        <taxon>Pseudomonadati</taxon>
        <taxon>Pseudomonadota</taxon>
        <taxon>Alphaproteobacteria</taxon>
        <taxon>Sphingomonadales</taxon>
        <taxon>Sphingomonadaceae</taxon>
        <taxon>Novosphingobium</taxon>
    </lineage>
</organism>
<gene>
    <name evidence="3" type="ORF">ACFFF8_10635</name>
</gene>
<dbReference type="InterPro" id="IPR008927">
    <property type="entry name" value="6-PGluconate_DH-like_C_sf"/>
</dbReference>
<evidence type="ECO:0000313" key="4">
    <source>
        <dbReference type="Proteomes" id="UP001589858"/>
    </source>
</evidence>
<evidence type="ECO:0000313" key="3">
    <source>
        <dbReference type="EMBL" id="MFC0685053.1"/>
    </source>
</evidence>
<name>A0ABV6S731_9SPHN</name>
<evidence type="ECO:0000256" key="1">
    <source>
        <dbReference type="ARBA" id="ARBA00023002"/>
    </source>
</evidence>
<dbReference type="InterPro" id="IPR046826">
    <property type="entry name" value="PDH_N"/>
</dbReference>
<keyword evidence="4" id="KW-1185">Reference proteome</keyword>
<keyword evidence="1" id="KW-0560">Oxidoreductase</keyword>
<dbReference type="PANTHER" id="PTHR21363">
    <property type="entry name" value="PREPHENATE DEHYDROGENASE"/>
    <property type="match status" value="1"/>
</dbReference>
<evidence type="ECO:0000259" key="2">
    <source>
        <dbReference type="PROSITE" id="PS51176"/>
    </source>
</evidence>
<dbReference type="SUPFAM" id="SSF48179">
    <property type="entry name" value="6-phosphogluconate dehydrogenase C-terminal domain-like"/>
    <property type="match status" value="1"/>
</dbReference>
<dbReference type="SUPFAM" id="SSF51735">
    <property type="entry name" value="NAD(P)-binding Rossmann-fold domains"/>
    <property type="match status" value="1"/>
</dbReference>
<dbReference type="Proteomes" id="UP001589858">
    <property type="component" value="Unassembled WGS sequence"/>
</dbReference>
<dbReference type="RefSeq" id="WP_267224804.1">
    <property type="nucleotide sequence ID" value="NZ_JAPCWC010000045.1"/>
</dbReference>
<protein>
    <submittedName>
        <fullName evidence="3">Prephenate dehydrogenase/arogenate dehydrogenase family protein</fullName>
    </submittedName>
</protein>